<comment type="caution">
    <text evidence="1">The sequence shown here is derived from an EMBL/GenBank/DDBJ whole genome shotgun (WGS) entry which is preliminary data.</text>
</comment>
<reference evidence="1" key="1">
    <citation type="submission" date="2020-04" db="EMBL/GenBank/DDBJ databases">
        <authorList>
            <person name="Alioto T."/>
            <person name="Alioto T."/>
            <person name="Gomez Garrido J."/>
        </authorList>
    </citation>
    <scope>NUCLEOTIDE SEQUENCE</scope>
    <source>
        <strain evidence="1">A484AB</strain>
    </source>
</reference>
<dbReference type="Proteomes" id="UP001152795">
    <property type="component" value="Unassembled WGS sequence"/>
</dbReference>
<accession>A0A7D9D9U8</accession>
<keyword evidence="2" id="KW-1185">Reference proteome</keyword>
<evidence type="ECO:0000313" key="2">
    <source>
        <dbReference type="Proteomes" id="UP001152795"/>
    </source>
</evidence>
<gene>
    <name evidence="1" type="ORF">PACLA_8A033979</name>
</gene>
<proteinExistence type="predicted"/>
<organism evidence="1 2">
    <name type="scientific">Paramuricea clavata</name>
    <name type="common">Red gorgonian</name>
    <name type="synonym">Violescent sea-whip</name>
    <dbReference type="NCBI Taxonomy" id="317549"/>
    <lineage>
        <taxon>Eukaryota</taxon>
        <taxon>Metazoa</taxon>
        <taxon>Cnidaria</taxon>
        <taxon>Anthozoa</taxon>
        <taxon>Octocorallia</taxon>
        <taxon>Malacalcyonacea</taxon>
        <taxon>Plexauridae</taxon>
        <taxon>Paramuricea</taxon>
    </lineage>
</organism>
<dbReference type="AlphaFoldDB" id="A0A7D9D9U8"/>
<sequence>MPSISFNSHLELTKRYPGAEDLCRQKSEAERIQIKGDAKIGDEIRKMNYLEIWNKKAPCKLNTKNSKTKRLENTVGCQAITHTVYIDGKKGTIIVGCKAVFY</sequence>
<name>A0A7D9D9U8_PARCT</name>
<dbReference type="EMBL" id="CACRXK020000225">
    <property type="protein sequence ID" value="CAB3979754.1"/>
    <property type="molecule type" value="Genomic_DNA"/>
</dbReference>
<evidence type="ECO:0000313" key="1">
    <source>
        <dbReference type="EMBL" id="CAB3979754.1"/>
    </source>
</evidence>
<protein>
    <submittedName>
        <fullName evidence="1">Uncharacterized protein</fullName>
    </submittedName>
</protein>